<gene>
    <name evidence="1" type="ORF">AYI68_g3905</name>
</gene>
<name>A0A1R0GYJ4_9FUNG</name>
<sequence>MVDLGLIYSTQNDYNSKIKRNDLIMIRMSENVCENVGSLDRASYKYAAGYSSETVDIKLLITSKKMIEILSMASNIHIDSTFKLIKGGFPVTVVGLTDKNHSFFPINISQLVGMIPMILFMYLI</sequence>
<evidence type="ECO:0000313" key="2">
    <source>
        <dbReference type="Proteomes" id="UP000187455"/>
    </source>
</evidence>
<dbReference type="AlphaFoldDB" id="A0A1R0GYJ4"/>
<dbReference type="OrthoDB" id="119028at2759"/>
<keyword evidence="2" id="KW-1185">Reference proteome</keyword>
<protein>
    <submittedName>
        <fullName evidence="1">Uncharacterized protein</fullName>
    </submittedName>
</protein>
<reference evidence="1 2" key="1">
    <citation type="journal article" date="2016" name="Mol. Biol. Evol.">
        <title>Genome-Wide Survey of Gut Fungi (Harpellales) Reveals the First Horizontally Transferred Ubiquitin Gene from a Mosquito Host.</title>
        <authorList>
            <person name="Wang Y."/>
            <person name="White M.M."/>
            <person name="Kvist S."/>
            <person name="Moncalvo J.M."/>
        </authorList>
    </citation>
    <scope>NUCLEOTIDE SEQUENCE [LARGE SCALE GENOMIC DNA]</scope>
    <source>
        <strain evidence="1 2">ALG-7-W6</strain>
    </source>
</reference>
<dbReference type="EMBL" id="LSSL01002023">
    <property type="protein sequence ID" value="OLY81982.1"/>
    <property type="molecule type" value="Genomic_DNA"/>
</dbReference>
<accession>A0A1R0GYJ4</accession>
<proteinExistence type="predicted"/>
<organism evidence="1 2">
    <name type="scientific">Smittium mucronatum</name>
    <dbReference type="NCBI Taxonomy" id="133383"/>
    <lineage>
        <taxon>Eukaryota</taxon>
        <taxon>Fungi</taxon>
        <taxon>Fungi incertae sedis</taxon>
        <taxon>Zoopagomycota</taxon>
        <taxon>Kickxellomycotina</taxon>
        <taxon>Harpellomycetes</taxon>
        <taxon>Harpellales</taxon>
        <taxon>Legeriomycetaceae</taxon>
        <taxon>Smittium</taxon>
    </lineage>
</organism>
<comment type="caution">
    <text evidence="1">The sequence shown here is derived from an EMBL/GenBank/DDBJ whole genome shotgun (WGS) entry which is preliminary data.</text>
</comment>
<evidence type="ECO:0000313" key="1">
    <source>
        <dbReference type="EMBL" id="OLY81982.1"/>
    </source>
</evidence>
<dbReference type="Proteomes" id="UP000187455">
    <property type="component" value="Unassembled WGS sequence"/>
</dbReference>